<dbReference type="OrthoDB" id="9804476at2"/>
<protein>
    <submittedName>
        <fullName evidence="2">Phosphoribosyltransferase</fullName>
    </submittedName>
</protein>
<dbReference type="InterPro" id="IPR000836">
    <property type="entry name" value="PRTase_dom"/>
</dbReference>
<accession>A0A558HNV8</accession>
<dbReference type="GO" id="GO:0016757">
    <property type="term" value="F:glycosyltransferase activity"/>
    <property type="evidence" value="ECO:0007669"/>
    <property type="project" value="UniProtKB-KW"/>
</dbReference>
<dbReference type="CDD" id="cd06223">
    <property type="entry name" value="PRTases_typeI"/>
    <property type="match status" value="1"/>
</dbReference>
<dbReference type="RefSeq" id="WP_088743002.1">
    <property type="nucleotide sequence ID" value="NZ_CAWOWR010000107.1"/>
</dbReference>
<dbReference type="EMBL" id="VNFH01000005">
    <property type="protein sequence ID" value="TVU70751.1"/>
    <property type="molecule type" value="Genomic_DNA"/>
</dbReference>
<evidence type="ECO:0000313" key="2">
    <source>
        <dbReference type="EMBL" id="TVU70751.1"/>
    </source>
</evidence>
<dbReference type="Proteomes" id="UP000319941">
    <property type="component" value="Unassembled WGS sequence"/>
</dbReference>
<reference evidence="2 3" key="1">
    <citation type="submission" date="2019-07" db="EMBL/GenBank/DDBJ databases">
        <title>Diversity of Bacteria from Kongsfjorden, Arctic.</title>
        <authorList>
            <person name="Yu Y."/>
        </authorList>
    </citation>
    <scope>NUCLEOTIDE SEQUENCE [LARGE SCALE GENOMIC DNA]</scope>
    <source>
        <strain evidence="2 3">SM1923</strain>
    </source>
</reference>
<dbReference type="InterPro" id="IPR029057">
    <property type="entry name" value="PRTase-like"/>
</dbReference>
<dbReference type="AlphaFoldDB" id="A0A558HNV8"/>
<proteinExistence type="predicted"/>
<comment type="caution">
    <text evidence="2">The sequence shown here is derived from an EMBL/GenBank/DDBJ whole genome shotgun (WGS) entry which is preliminary data.</text>
</comment>
<gene>
    <name evidence="2" type="ORF">FQP86_09095</name>
</gene>
<keyword evidence="2" id="KW-0808">Transferase</keyword>
<dbReference type="Gene3D" id="3.40.50.2020">
    <property type="match status" value="1"/>
</dbReference>
<evidence type="ECO:0000259" key="1">
    <source>
        <dbReference type="Pfam" id="PF00156"/>
    </source>
</evidence>
<keyword evidence="3" id="KW-1185">Reference proteome</keyword>
<feature type="domain" description="Phosphoribosyltransferase" evidence="1">
    <location>
        <begin position="16"/>
        <end position="145"/>
    </location>
</feature>
<keyword evidence="2" id="KW-0328">Glycosyltransferase</keyword>
<dbReference type="Pfam" id="PF00156">
    <property type="entry name" value="Pribosyltran"/>
    <property type="match status" value="1"/>
</dbReference>
<evidence type="ECO:0000313" key="3">
    <source>
        <dbReference type="Proteomes" id="UP000319941"/>
    </source>
</evidence>
<dbReference type="SUPFAM" id="SSF53271">
    <property type="entry name" value="PRTase-like"/>
    <property type="match status" value="1"/>
</dbReference>
<organism evidence="2 3">
    <name type="scientific">Cobetia crustatorum</name>
    <dbReference type="NCBI Taxonomy" id="553385"/>
    <lineage>
        <taxon>Bacteria</taxon>
        <taxon>Pseudomonadati</taxon>
        <taxon>Pseudomonadota</taxon>
        <taxon>Gammaproteobacteria</taxon>
        <taxon>Oceanospirillales</taxon>
        <taxon>Halomonadaceae</taxon>
        <taxon>Cobetia</taxon>
    </lineage>
</organism>
<sequence length="329" mass="37122">MNYRSYGDLSRDISDHLSQLQAGNFDLIVGIPRSGMVPAYMISAMLNLACTDLDTFIANGTPGKGITRKLRSESASLWEACRVLLVDDSFNSGASLKASLARIPADCRCEITTCVIYANPAPVVGVDIYLKELEHPRMFQWNMFHHPALADSCLDIDGVLCLDPTPAQNDDGPLYREFLSSAPPLHLPTYRVHSLVTNRLEKYRPETQAWLARHGIEYDHLIMLDLPSKEERLRQKRHASHKADYYLQSGCRLFIESEEGQSTNITRLTGKPVYCVDSQQMMTPEWAALMQRQKGKWLKLTFKRVARKGVALLPAPLARQARSVYQRLA</sequence>
<name>A0A558HNV8_9GAMM</name>